<feature type="region of interest" description="Disordered" evidence="1">
    <location>
        <begin position="1"/>
        <end position="24"/>
    </location>
</feature>
<keyword evidence="2" id="KW-1133">Transmembrane helix</keyword>
<organism evidence="3 4">
    <name type="scientific">Natronococcus amylolyticus DSM 10524</name>
    <dbReference type="NCBI Taxonomy" id="1227497"/>
    <lineage>
        <taxon>Archaea</taxon>
        <taxon>Methanobacteriati</taxon>
        <taxon>Methanobacteriota</taxon>
        <taxon>Stenosarchaea group</taxon>
        <taxon>Halobacteria</taxon>
        <taxon>Halobacteriales</taxon>
        <taxon>Natrialbaceae</taxon>
        <taxon>Natronococcus</taxon>
    </lineage>
</organism>
<dbReference type="eggNOG" id="arCOG07497">
    <property type="taxonomic scope" value="Archaea"/>
</dbReference>
<feature type="transmembrane region" description="Helical" evidence="2">
    <location>
        <begin position="36"/>
        <end position="57"/>
    </location>
</feature>
<comment type="caution">
    <text evidence="3">The sequence shown here is derived from an EMBL/GenBank/DDBJ whole genome shotgun (WGS) entry which is preliminary data.</text>
</comment>
<keyword evidence="4" id="KW-1185">Reference proteome</keyword>
<evidence type="ECO:0000256" key="1">
    <source>
        <dbReference type="SAM" id="MobiDB-lite"/>
    </source>
</evidence>
<dbReference type="Proteomes" id="UP000011688">
    <property type="component" value="Unassembled WGS sequence"/>
</dbReference>
<proteinExistence type="predicted"/>
<keyword evidence="2" id="KW-0812">Transmembrane</keyword>
<sequence length="89" mass="9804">MSNHSPLPNESITPADPDASTPERYRRRFVRSVKGPAQFVAFWTAITLPFVHLPLLARGLGDPTVLLAFSVLLGVNVLALYVGHEHNQD</sequence>
<dbReference type="EMBL" id="AOIB01000015">
    <property type="protein sequence ID" value="ELY59498.1"/>
    <property type="molecule type" value="Genomic_DNA"/>
</dbReference>
<dbReference type="Pfam" id="PF26071">
    <property type="entry name" value="DUF8028"/>
    <property type="match status" value="1"/>
</dbReference>
<evidence type="ECO:0000256" key="2">
    <source>
        <dbReference type="SAM" id="Phobius"/>
    </source>
</evidence>
<accession>L9XFQ8</accession>
<feature type="compositionally biased region" description="Polar residues" evidence="1">
    <location>
        <begin position="1"/>
        <end position="12"/>
    </location>
</feature>
<evidence type="ECO:0000313" key="4">
    <source>
        <dbReference type="Proteomes" id="UP000011688"/>
    </source>
</evidence>
<feature type="transmembrane region" description="Helical" evidence="2">
    <location>
        <begin position="63"/>
        <end position="83"/>
    </location>
</feature>
<dbReference type="OrthoDB" id="340775at2157"/>
<dbReference type="STRING" id="1227497.C491_06798"/>
<dbReference type="InterPro" id="IPR058341">
    <property type="entry name" value="DUF8028"/>
</dbReference>
<evidence type="ECO:0000313" key="3">
    <source>
        <dbReference type="EMBL" id="ELY59498.1"/>
    </source>
</evidence>
<dbReference type="AlphaFoldDB" id="L9XFQ8"/>
<name>L9XFQ8_9EURY</name>
<keyword evidence="2" id="KW-0472">Membrane</keyword>
<dbReference type="RefSeq" id="WP_005554750.1">
    <property type="nucleotide sequence ID" value="NZ_AOIB01000015.1"/>
</dbReference>
<reference evidence="3 4" key="1">
    <citation type="journal article" date="2014" name="PLoS Genet.">
        <title>Phylogenetically driven sequencing of extremely halophilic archaea reveals strategies for static and dynamic osmo-response.</title>
        <authorList>
            <person name="Becker E.A."/>
            <person name="Seitzer P.M."/>
            <person name="Tritt A."/>
            <person name="Larsen D."/>
            <person name="Krusor M."/>
            <person name="Yao A.I."/>
            <person name="Wu D."/>
            <person name="Madern D."/>
            <person name="Eisen J.A."/>
            <person name="Darling A.E."/>
            <person name="Facciotti M.T."/>
        </authorList>
    </citation>
    <scope>NUCLEOTIDE SEQUENCE [LARGE SCALE GENOMIC DNA]</scope>
    <source>
        <strain evidence="3 4">DSM 10524</strain>
    </source>
</reference>
<protein>
    <submittedName>
        <fullName evidence="3">Uncharacterized protein</fullName>
    </submittedName>
</protein>
<gene>
    <name evidence="3" type="ORF">C491_06798</name>
</gene>